<dbReference type="InterPro" id="IPR027417">
    <property type="entry name" value="P-loop_NTPase"/>
</dbReference>
<dbReference type="PANTHER" id="PTHR10492:SF90">
    <property type="entry name" value="ATP-DEPENDENT DNA HELICASE"/>
    <property type="match status" value="1"/>
</dbReference>
<keyword evidence="1" id="KW-0378">Hydrolase</keyword>
<dbReference type="GO" id="GO:0000723">
    <property type="term" value="P:telomere maintenance"/>
    <property type="evidence" value="ECO:0007669"/>
    <property type="project" value="InterPro"/>
</dbReference>
<dbReference type="Gene3D" id="3.40.50.300">
    <property type="entry name" value="P-loop containing nucleotide triphosphate hydrolases"/>
    <property type="match status" value="1"/>
</dbReference>
<keyword evidence="1" id="KW-0067">ATP-binding</keyword>
<dbReference type="GO" id="GO:0016787">
    <property type="term" value="F:hydrolase activity"/>
    <property type="evidence" value="ECO:0007669"/>
    <property type="project" value="UniProtKB-KW"/>
</dbReference>
<proteinExistence type="inferred from homology"/>
<dbReference type="GO" id="GO:0005524">
    <property type="term" value="F:ATP binding"/>
    <property type="evidence" value="ECO:0007669"/>
    <property type="project" value="UniProtKB-KW"/>
</dbReference>
<organism evidence="3 4">
    <name type="scientific">Linum tenue</name>
    <dbReference type="NCBI Taxonomy" id="586396"/>
    <lineage>
        <taxon>Eukaryota</taxon>
        <taxon>Viridiplantae</taxon>
        <taxon>Streptophyta</taxon>
        <taxon>Embryophyta</taxon>
        <taxon>Tracheophyta</taxon>
        <taxon>Spermatophyta</taxon>
        <taxon>Magnoliopsida</taxon>
        <taxon>eudicotyledons</taxon>
        <taxon>Gunneridae</taxon>
        <taxon>Pentapetalae</taxon>
        <taxon>rosids</taxon>
        <taxon>fabids</taxon>
        <taxon>Malpighiales</taxon>
        <taxon>Linaceae</taxon>
        <taxon>Linum</taxon>
    </lineage>
</organism>
<evidence type="ECO:0000313" key="3">
    <source>
        <dbReference type="EMBL" id="CAI0430086.1"/>
    </source>
</evidence>
<evidence type="ECO:0000256" key="1">
    <source>
        <dbReference type="RuleBase" id="RU363044"/>
    </source>
</evidence>
<feature type="domain" description="DNA helicase Pif1-like DEAD-box helicase" evidence="2">
    <location>
        <begin position="103"/>
        <end position="188"/>
    </location>
</feature>
<keyword evidence="1" id="KW-0234">DNA repair</keyword>
<dbReference type="Proteomes" id="UP001154282">
    <property type="component" value="Unassembled WGS sequence"/>
</dbReference>
<dbReference type="InterPro" id="IPR010285">
    <property type="entry name" value="DNA_helicase_pif1-like_DEAD"/>
</dbReference>
<dbReference type="AlphaFoldDB" id="A0AAV0L785"/>
<comment type="cofactor">
    <cofactor evidence="1">
        <name>Mg(2+)</name>
        <dbReference type="ChEBI" id="CHEBI:18420"/>
    </cofactor>
</comment>
<reference evidence="3" key="1">
    <citation type="submission" date="2022-08" db="EMBL/GenBank/DDBJ databases">
        <authorList>
            <person name="Gutierrez-Valencia J."/>
        </authorList>
    </citation>
    <scope>NUCLEOTIDE SEQUENCE</scope>
</reference>
<dbReference type="GO" id="GO:0006281">
    <property type="term" value="P:DNA repair"/>
    <property type="evidence" value="ECO:0007669"/>
    <property type="project" value="UniProtKB-KW"/>
</dbReference>
<dbReference type="GO" id="GO:0043139">
    <property type="term" value="F:5'-3' DNA helicase activity"/>
    <property type="evidence" value="ECO:0007669"/>
    <property type="project" value="UniProtKB-EC"/>
</dbReference>
<dbReference type="EMBL" id="CAMGYJ010000006">
    <property type="protein sequence ID" value="CAI0430086.1"/>
    <property type="molecule type" value="Genomic_DNA"/>
</dbReference>
<dbReference type="EC" id="5.6.2.3" evidence="1"/>
<sequence length="280" mass="31082">MVSIHGNLGRSFFLYGHGGTGKTFLYNTVIAKLKSLSKVVIVVASSGIAATLLPNATTAHSRFKIPLHLDGTSTCSIKKGTHLAELIQEASLIVWDEALRPGHKLFGGKTVLLGGDFRQTLPVIPESGREQTVDGSLTRSDIWSSFTLLRLSRNMRIDNSAANEAIIGNKYTFGEWVLALGDGKLPTKRFKEDTPSDWIEIPYLFLVQLSVDPISSIAAEIYGSFTESYRDTKYLTCRAFVTPTNAIVTRDWFVLIIAQILCRVIQKHRSHLMKHTQLNF</sequence>
<keyword evidence="1" id="KW-0547">Nucleotide-binding</keyword>
<name>A0AAV0L785_9ROSI</name>
<dbReference type="PANTHER" id="PTHR10492">
    <property type="match status" value="1"/>
</dbReference>
<keyword evidence="1" id="KW-0347">Helicase</keyword>
<comment type="similarity">
    <text evidence="1">Belongs to the helicase family.</text>
</comment>
<keyword evidence="4" id="KW-1185">Reference proteome</keyword>
<evidence type="ECO:0000259" key="2">
    <source>
        <dbReference type="Pfam" id="PF05970"/>
    </source>
</evidence>
<evidence type="ECO:0000313" key="4">
    <source>
        <dbReference type="Proteomes" id="UP001154282"/>
    </source>
</evidence>
<feature type="domain" description="DNA helicase Pif1-like DEAD-box helicase" evidence="2">
    <location>
        <begin position="3"/>
        <end position="98"/>
    </location>
</feature>
<dbReference type="SUPFAM" id="SSF52540">
    <property type="entry name" value="P-loop containing nucleoside triphosphate hydrolases"/>
    <property type="match status" value="1"/>
</dbReference>
<comment type="catalytic activity">
    <reaction evidence="1">
        <text>ATP + H2O = ADP + phosphate + H(+)</text>
        <dbReference type="Rhea" id="RHEA:13065"/>
        <dbReference type="ChEBI" id="CHEBI:15377"/>
        <dbReference type="ChEBI" id="CHEBI:15378"/>
        <dbReference type="ChEBI" id="CHEBI:30616"/>
        <dbReference type="ChEBI" id="CHEBI:43474"/>
        <dbReference type="ChEBI" id="CHEBI:456216"/>
        <dbReference type="EC" id="5.6.2.3"/>
    </reaction>
</comment>
<dbReference type="Pfam" id="PF05970">
    <property type="entry name" value="PIF1"/>
    <property type="match status" value="2"/>
</dbReference>
<accession>A0AAV0L785</accession>
<keyword evidence="1" id="KW-0233">DNA recombination</keyword>
<dbReference type="GO" id="GO:0006310">
    <property type="term" value="P:DNA recombination"/>
    <property type="evidence" value="ECO:0007669"/>
    <property type="project" value="UniProtKB-KW"/>
</dbReference>
<comment type="caution">
    <text evidence="3">The sequence shown here is derived from an EMBL/GenBank/DDBJ whole genome shotgun (WGS) entry which is preliminary data.</text>
</comment>
<protein>
    <recommendedName>
        <fullName evidence="1">ATP-dependent DNA helicase</fullName>
        <ecNumber evidence="1">5.6.2.3</ecNumber>
    </recommendedName>
</protein>
<keyword evidence="1" id="KW-0227">DNA damage</keyword>
<gene>
    <name evidence="3" type="ORF">LITE_LOCUS22448</name>
</gene>